<sequence>MNIKQSLKISILIFMPTAFCMHVPFLFAADMASPGFTLVRATAVSGGSASTGSVNFNLASSIASPTADTDANSPTFGLVRVFPVLPDEDGDTITSNLDNCLRVANGSQLDTDNDNFGNRCDGDLNNDGQINTLDLGLFKQRFNTNDTDADFNGDGNVDSLDLGIFKSLFGRPPGPSALAP</sequence>
<dbReference type="PROSITE" id="PS00018">
    <property type="entry name" value="EF_HAND_1"/>
    <property type="match status" value="2"/>
</dbReference>
<dbReference type="InterPro" id="IPR002105">
    <property type="entry name" value="Dockerin_1_rpt"/>
</dbReference>
<dbReference type="InterPro" id="IPR028974">
    <property type="entry name" value="TSP_type-3_rpt"/>
</dbReference>
<dbReference type="EMBL" id="UOFF01000110">
    <property type="protein sequence ID" value="VAW55757.1"/>
    <property type="molecule type" value="Genomic_DNA"/>
</dbReference>
<dbReference type="GO" id="GO:0005509">
    <property type="term" value="F:calcium ion binding"/>
    <property type="evidence" value="ECO:0007669"/>
    <property type="project" value="InterPro"/>
</dbReference>
<dbReference type="SUPFAM" id="SSF103647">
    <property type="entry name" value="TSP type-3 repeat"/>
    <property type="match status" value="1"/>
</dbReference>
<dbReference type="Gene3D" id="4.10.1080.10">
    <property type="entry name" value="TSP type-3 repeat"/>
    <property type="match status" value="1"/>
</dbReference>
<protein>
    <submittedName>
        <fullName evidence="2">Outer membrane TonB-dependent transporter, utilization system for glycans and polysaccharides (PUL), SusC family</fullName>
    </submittedName>
</protein>
<feature type="domain" description="Dockerin" evidence="1">
    <location>
        <begin position="117"/>
        <end position="176"/>
    </location>
</feature>
<dbReference type="InterPro" id="IPR016134">
    <property type="entry name" value="Dockerin_dom"/>
</dbReference>
<organism evidence="2">
    <name type="scientific">hydrothermal vent metagenome</name>
    <dbReference type="NCBI Taxonomy" id="652676"/>
    <lineage>
        <taxon>unclassified sequences</taxon>
        <taxon>metagenomes</taxon>
        <taxon>ecological metagenomes</taxon>
    </lineage>
</organism>
<dbReference type="GO" id="GO:0004553">
    <property type="term" value="F:hydrolase activity, hydrolyzing O-glycosyl compounds"/>
    <property type="evidence" value="ECO:0007669"/>
    <property type="project" value="InterPro"/>
</dbReference>
<dbReference type="Pfam" id="PF00404">
    <property type="entry name" value="Dockerin_1"/>
    <property type="match status" value="1"/>
</dbReference>
<evidence type="ECO:0000259" key="1">
    <source>
        <dbReference type="PROSITE" id="PS51766"/>
    </source>
</evidence>
<dbReference type="PROSITE" id="PS51766">
    <property type="entry name" value="DOCKERIN"/>
    <property type="match status" value="1"/>
</dbReference>
<dbReference type="GO" id="GO:0000272">
    <property type="term" value="P:polysaccharide catabolic process"/>
    <property type="evidence" value="ECO:0007669"/>
    <property type="project" value="InterPro"/>
</dbReference>
<reference evidence="2" key="1">
    <citation type="submission" date="2018-06" db="EMBL/GenBank/DDBJ databases">
        <authorList>
            <person name="Zhirakovskaya E."/>
        </authorList>
    </citation>
    <scope>NUCLEOTIDE SEQUENCE</scope>
</reference>
<dbReference type="PANTHER" id="PTHR10199">
    <property type="entry name" value="THROMBOSPONDIN"/>
    <property type="match status" value="1"/>
</dbReference>
<dbReference type="PROSITE" id="PS00448">
    <property type="entry name" value="CLOS_CELLULOSOME_RPT"/>
    <property type="match status" value="1"/>
</dbReference>
<dbReference type="CDD" id="cd14256">
    <property type="entry name" value="Dockerin_I"/>
    <property type="match status" value="1"/>
</dbReference>
<dbReference type="AlphaFoldDB" id="A0A3B0WYL4"/>
<evidence type="ECO:0000313" key="2">
    <source>
        <dbReference type="EMBL" id="VAW55757.1"/>
    </source>
</evidence>
<dbReference type="InterPro" id="IPR018247">
    <property type="entry name" value="EF_Hand_1_Ca_BS"/>
</dbReference>
<name>A0A3B0WYL4_9ZZZZ</name>
<proteinExistence type="predicted"/>
<accession>A0A3B0WYL4</accession>
<gene>
    <name evidence="2" type="ORF">MNBD_GAMMA07-1014</name>
</gene>